<sequence>MGKPDVVNPQNVICNATKWPRVHARIMEKRLVVFRIHRKTFRKILQDLGGME</sequence>
<keyword evidence="2" id="KW-1185">Reference proteome</keyword>
<name>W0EH61_9FIRM</name>
<dbReference type="HOGENOM" id="CLU_3079178_0_0_9"/>
<evidence type="ECO:0000313" key="2">
    <source>
        <dbReference type="Proteomes" id="UP000010847"/>
    </source>
</evidence>
<dbReference type="KEGG" id="dmt:DESME_02095"/>
<accession>W0EH61</accession>
<dbReference type="Proteomes" id="UP000010847">
    <property type="component" value="Chromosome"/>
</dbReference>
<dbReference type="STRING" id="871968.DESME_02095"/>
<protein>
    <submittedName>
        <fullName evidence="1">Uncharacterized protein</fullName>
    </submittedName>
</protein>
<evidence type="ECO:0000313" key="1">
    <source>
        <dbReference type="EMBL" id="AHF08406.1"/>
    </source>
</evidence>
<organism evidence="1 2">
    <name type="scientific">Desulfitobacterium metallireducens DSM 15288</name>
    <dbReference type="NCBI Taxonomy" id="871968"/>
    <lineage>
        <taxon>Bacteria</taxon>
        <taxon>Bacillati</taxon>
        <taxon>Bacillota</taxon>
        <taxon>Clostridia</taxon>
        <taxon>Eubacteriales</taxon>
        <taxon>Desulfitobacteriaceae</taxon>
        <taxon>Desulfitobacterium</taxon>
    </lineage>
</organism>
<dbReference type="EMBL" id="CP007032">
    <property type="protein sequence ID" value="AHF08406.1"/>
    <property type="molecule type" value="Genomic_DNA"/>
</dbReference>
<reference evidence="1 2" key="1">
    <citation type="submission" date="2013-12" db="EMBL/GenBank/DDBJ databases">
        <authorList>
            <consortium name="DOE Joint Genome Institute"/>
            <person name="Smidt H."/>
            <person name="Huntemann M."/>
            <person name="Han J."/>
            <person name="Chen A."/>
            <person name="Kyrpides N."/>
            <person name="Mavromatis K."/>
            <person name="Markowitz V."/>
            <person name="Palaniappan K."/>
            <person name="Ivanova N."/>
            <person name="Schaumberg A."/>
            <person name="Pati A."/>
            <person name="Liolios K."/>
            <person name="Nordberg H.P."/>
            <person name="Cantor M.N."/>
            <person name="Hua S.X."/>
            <person name="Woyke T."/>
        </authorList>
    </citation>
    <scope>NUCLEOTIDE SEQUENCE [LARGE SCALE GENOMIC DNA]</scope>
    <source>
        <strain evidence="2">DSM 15288</strain>
    </source>
</reference>
<proteinExistence type="predicted"/>
<gene>
    <name evidence="1" type="ORF">DESME_02095</name>
</gene>
<dbReference type="AlphaFoldDB" id="W0EH61"/>